<organism evidence="2 3">
    <name type="scientific">Methanothrix harundinacea</name>
    <dbReference type="NCBI Taxonomy" id="301375"/>
    <lineage>
        <taxon>Archaea</taxon>
        <taxon>Methanobacteriati</taxon>
        <taxon>Methanobacteriota</taxon>
        <taxon>Stenosarchaea group</taxon>
        <taxon>Methanomicrobia</taxon>
        <taxon>Methanotrichales</taxon>
        <taxon>Methanotrichaceae</taxon>
        <taxon>Methanothrix</taxon>
    </lineage>
</organism>
<protein>
    <recommendedName>
        <fullName evidence="5">Serine protease</fullName>
    </recommendedName>
</protein>
<evidence type="ECO:0000313" key="2">
    <source>
        <dbReference type="EMBL" id="KUK97381.1"/>
    </source>
</evidence>
<evidence type="ECO:0000313" key="3">
    <source>
        <dbReference type="Proteomes" id="UP000053961"/>
    </source>
</evidence>
<sequence>MGAFLRSKNRCIGVTAHHVIRLAGTKDLNIGGVKGQVVADWRTFDLVYFKASGCEPTPLGTARLGPARLASAMGAKDCSISDVGDLLSVVIGHADMPGPGESGTPLYQDEKVVGILSSINLNSGKGTIISARVIKKGAEGLI</sequence>
<reference evidence="3 4" key="2">
    <citation type="journal article" date="2015" name="MBio">
        <title>Genome-Resolved Metagenomic Analysis Reveals Roles for Candidate Phyla and Other Microbial Community Members in Biogeochemical Transformations in Oil Reservoirs.</title>
        <authorList>
            <person name="Hu P."/>
            <person name="Tom L."/>
            <person name="Singh A."/>
            <person name="Thomas B.C."/>
            <person name="Baker B.J."/>
            <person name="Piceno Y.M."/>
            <person name="Andersen G.L."/>
            <person name="Banfield J.F."/>
        </authorList>
    </citation>
    <scope>NUCLEOTIDE SEQUENCE [LARGE SCALE GENOMIC DNA]</scope>
    <source>
        <strain evidence="1">57_489</strain>
    </source>
</reference>
<dbReference type="InterPro" id="IPR009003">
    <property type="entry name" value="Peptidase_S1_PA"/>
</dbReference>
<comment type="caution">
    <text evidence="2">The sequence shown here is derived from an EMBL/GenBank/DDBJ whole genome shotgun (WGS) entry which is preliminary data.</text>
</comment>
<gene>
    <name evidence="1" type="ORF">XD72_0546</name>
    <name evidence="2" type="ORF">XE07_0211</name>
</gene>
<dbReference type="EMBL" id="LGFT01000008">
    <property type="protein sequence ID" value="KUK45142.1"/>
    <property type="molecule type" value="Genomic_DNA"/>
</dbReference>
<evidence type="ECO:0008006" key="5">
    <source>
        <dbReference type="Google" id="ProtNLM"/>
    </source>
</evidence>
<proteinExistence type="predicted"/>
<dbReference type="EMBL" id="LGHB01000002">
    <property type="protein sequence ID" value="KUK97381.1"/>
    <property type="molecule type" value="Genomic_DNA"/>
</dbReference>
<dbReference type="Proteomes" id="UP000053961">
    <property type="component" value="Unassembled WGS sequence"/>
</dbReference>
<dbReference type="AlphaFoldDB" id="A0A101ILF4"/>
<name>A0A101ILF4_9EURY</name>
<accession>A0A101ILF4</accession>
<reference evidence="2" key="1">
    <citation type="journal article" date="2015" name="MBio">
        <title>Genome-resolved metagenomic analysis reveals roles for candidate phyla and other microbial community members in biogeochemical transformations in oil reservoirs.</title>
        <authorList>
            <person name="Hu P."/>
            <person name="Tom L."/>
            <person name="Singh A."/>
            <person name="Thomas B.C."/>
            <person name="Baker B.J."/>
            <person name="Piceno Y.M."/>
            <person name="Andersen G.L."/>
            <person name="Banfield J.F."/>
        </authorList>
    </citation>
    <scope>NUCLEOTIDE SEQUENCE [LARGE SCALE GENOMIC DNA]</scope>
    <source>
        <strain evidence="2">56_747</strain>
    </source>
</reference>
<dbReference type="SUPFAM" id="SSF50494">
    <property type="entry name" value="Trypsin-like serine proteases"/>
    <property type="match status" value="1"/>
</dbReference>
<dbReference type="Proteomes" id="UP000057043">
    <property type="component" value="Unassembled WGS sequence"/>
</dbReference>
<evidence type="ECO:0000313" key="1">
    <source>
        <dbReference type="EMBL" id="KUK45142.1"/>
    </source>
</evidence>
<evidence type="ECO:0000313" key="4">
    <source>
        <dbReference type="Proteomes" id="UP000057043"/>
    </source>
</evidence>
<dbReference type="PATRIC" id="fig|301375.6.peg.1763"/>